<sequence length="476" mass="55181">MPLSKYANVQPRNSRIDRRGRPNIDWQYWPDTTSQQHFAKRVHDLDTRSRPDIEDDALIAWGLAQGDDTQGFDTLIDVLYGAGPHLNWRDNVSDDELEHIMLPQPADTKDRSIRMYFVNTLDLNKSWMPGNFEIRPRTIRALRKAGLSKTVVANIYSKQGYWAKMGNQRFLHHNDKGDLISFEICYQYRCGWDTGVSFIHFVRTQSHSTYFCINYPAHGMTRLRTIVKSNPSLLHRDFLLDALVADDSLKQWQHEIGNRRDVLQQFERQYDDEATDFKVSTIQLHRLARHWITLGQDSQDFYAQLSFLRESYVMYKKALGAEAAPWGFDKTADMYESFDMLLSQCDTCIRWTNVYNERTSLRINLLFHLANQRESKTNTQIATSTAEVARQAQRDSASMITIAALTILFLPGTFISAILSTTFFDYGDDGLHVSTRWWILLATTIPLTIAVFAVWLGWRYVRLRKQQGEAPIKLAL</sequence>
<dbReference type="Proteomes" id="UP000800038">
    <property type="component" value="Unassembled WGS sequence"/>
</dbReference>
<dbReference type="Gene3D" id="1.20.58.340">
    <property type="entry name" value="Magnesium transport protein CorA, transmembrane region"/>
    <property type="match status" value="1"/>
</dbReference>
<name>A0A6A5T586_9PLEO</name>
<proteinExistence type="predicted"/>
<keyword evidence="2" id="KW-0812">Transmembrane</keyword>
<feature type="region of interest" description="Disordered" evidence="1">
    <location>
        <begin position="1"/>
        <end position="21"/>
    </location>
</feature>
<feature type="transmembrane region" description="Helical" evidence="2">
    <location>
        <begin position="436"/>
        <end position="458"/>
    </location>
</feature>
<dbReference type="OrthoDB" id="5392974at2759"/>
<dbReference type="AlphaFoldDB" id="A0A6A5T586"/>
<evidence type="ECO:0000256" key="1">
    <source>
        <dbReference type="SAM" id="MobiDB-lite"/>
    </source>
</evidence>
<organism evidence="3 4">
    <name type="scientific">Clathrospora elynae</name>
    <dbReference type="NCBI Taxonomy" id="706981"/>
    <lineage>
        <taxon>Eukaryota</taxon>
        <taxon>Fungi</taxon>
        <taxon>Dikarya</taxon>
        <taxon>Ascomycota</taxon>
        <taxon>Pezizomycotina</taxon>
        <taxon>Dothideomycetes</taxon>
        <taxon>Pleosporomycetidae</taxon>
        <taxon>Pleosporales</taxon>
        <taxon>Diademaceae</taxon>
        <taxon>Clathrospora</taxon>
    </lineage>
</organism>
<gene>
    <name evidence="3" type="ORF">EJ02DRAFT_390991</name>
</gene>
<evidence type="ECO:0000256" key="2">
    <source>
        <dbReference type="SAM" id="Phobius"/>
    </source>
</evidence>
<keyword evidence="2" id="KW-0472">Membrane</keyword>
<protein>
    <submittedName>
        <fullName evidence="3">Uncharacterized protein</fullName>
    </submittedName>
</protein>
<dbReference type="EMBL" id="ML975997">
    <property type="protein sequence ID" value="KAF1947773.1"/>
    <property type="molecule type" value="Genomic_DNA"/>
</dbReference>
<reference evidence="3" key="1">
    <citation type="journal article" date="2020" name="Stud. Mycol.">
        <title>101 Dothideomycetes genomes: a test case for predicting lifestyles and emergence of pathogens.</title>
        <authorList>
            <person name="Haridas S."/>
            <person name="Albert R."/>
            <person name="Binder M."/>
            <person name="Bloem J."/>
            <person name="Labutti K."/>
            <person name="Salamov A."/>
            <person name="Andreopoulos B."/>
            <person name="Baker S."/>
            <person name="Barry K."/>
            <person name="Bills G."/>
            <person name="Bluhm B."/>
            <person name="Cannon C."/>
            <person name="Castanera R."/>
            <person name="Culley D."/>
            <person name="Daum C."/>
            <person name="Ezra D."/>
            <person name="Gonzalez J."/>
            <person name="Henrissat B."/>
            <person name="Kuo A."/>
            <person name="Liang C."/>
            <person name="Lipzen A."/>
            <person name="Lutzoni F."/>
            <person name="Magnuson J."/>
            <person name="Mondo S."/>
            <person name="Nolan M."/>
            <person name="Ohm R."/>
            <person name="Pangilinan J."/>
            <person name="Park H.-J."/>
            <person name="Ramirez L."/>
            <person name="Alfaro M."/>
            <person name="Sun H."/>
            <person name="Tritt A."/>
            <person name="Yoshinaga Y."/>
            <person name="Zwiers L.-H."/>
            <person name="Turgeon B."/>
            <person name="Goodwin S."/>
            <person name="Spatafora J."/>
            <person name="Crous P."/>
            <person name="Grigoriev I."/>
        </authorList>
    </citation>
    <scope>NUCLEOTIDE SEQUENCE</scope>
    <source>
        <strain evidence="3">CBS 161.51</strain>
    </source>
</reference>
<evidence type="ECO:0000313" key="4">
    <source>
        <dbReference type="Proteomes" id="UP000800038"/>
    </source>
</evidence>
<evidence type="ECO:0000313" key="3">
    <source>
        <dbReference type="EMBL" id="KAF1947773.1"/>
    </source>
</evidence>
<keyword evidence="2" id="KW-1133">Transmembrane helix</keyword>
<feature type="transmembrane region" description="Helical" evidence="2">
    <location>
        <begin position="400"/>
        <end position="424"/>
    </location>
</feature>
<accession>A0A6A5T586</accession>
<keyword evidence="4" id="KW-1185">Reference proteome</keyword>